<dbReference type="Proteomes" id="UP001519654">
    <property type="component" value="Unassembled WGS sequence"/>
</dbReference>
<feature type="signal peptide" evidence="1">
    <location>
        <begin position="1"/>
        <end position="22"/>
    </location>
</feature>
<accession>A0ABS5YTZ8</accession>
<evidence type="ECO:0000313" key="3">
    <source>
        <dbReference type="Proteomes" id="UP001519654"/>
    </source>
</evidence>
<dbReference type="GO" id="GO:0008168">
    <property type="term" value="F:methyltransferase activity"/>
    <property type="evidence" value="ECO:0007669"/>
    <property type="project" value="UniProtKB-KW"/>
</dbReference>
<gene>
    <name evidence="2" type="ORF">KOI35_25780</name>
</gene>
<comment type="caution">
    <text evidence="2">The sequence shown here is derived from an EMBL/GenBank/DDBJ whole genome shotgun (WGS) entry which is preliminary data.</text>
</comment>
<dbReference type="GO" id="GO:0032259">
    <property type="term" value="P:methylation"/>
    <property type="evidence" value="ECO:0007669"/>
    <property type="project" value="UniProtKB-KW"/>
</dbReference>
<feature type="chain" id="PRO_5045797286" evidence="1">
    <location>
        <begin position="23"/>
        <end position="319"/>
    </location>
</feature>
<protein>
    <submittedName>
        <fullName evidence="2">SAM-dependent methyltransferase</fullName>
    </submittedName>
</protein>
<dbReference type="InterPro" id="IPR006764">
    <property type="entry name" value="SAM_dep_MeTrfase_SAV2177_type"/>
</dbReference>
<keyword evidence="2" id="KW-0808">Transferase</keyword>
<keyword evidence="2" id="KW-0489">Methyltransferase</keyword>
<dbReference type="PIRSF" id="PIRSF017393">
    <property type="entry name" value="MTase_SAV2177"/>
    <property type="match status" value="1"/>
</dbReference>
<dbReference type="EMBL" id="JAHKKG010000008">
    <property type="protein sequence ID" value="MBU2666927.1"/>
    <property type="molecule type" value="Genomic_DNA"/>
</dbReference>
<proteinExistence type="predicted"/>
<dbReference type="InterPro" id="IPR029063">
    <property type="entry name" value="SAM-dependent_MTases_sf"/>
</dbReference>
<dbReference type="SUPFAM" id="SSF53335">
    <property type="entry name" value="S-adenosyl-L-methionine-dependent methyltransferases"/>
    <property type="match status" value="1"/>
</dbReference>
<reference evidence="2 3" key="1">
    <citation type="submission" date="2021-06" db="EMBL/GenBank/DDBJ databases">
        <title>Actinoplanes lichenicola sp. nov., and Actinoplanes ovalisporus sp. nov., isolated from lichen in Thailand.</title>
        <authorList>
            <person name="Saeng-In P."/>
            <person name="Kanchanasin P."/>
            <person name="Yuki M."/>
            <person name="Kudo T."/>
            <person name="Ohkuma M."/>
            <person name="Phongsopitanun W."/>
            <person name="Tanasupawat S."/>
        </authorList>
    </citation>
    <scope>NUCLEOTIDE SEQUENCE [LARGE SCALE GENOMIC DNA]</scope>
    <source>
        <strain evidence="2 3">NBRC 110975</strain>
    </source>
</reference>
<sequence>MFPARPHLLVVFLLAASRHALKVAAPVKQPPPLDPRGTIPWWRRYCSAVDHSSAAPAGLDPTVPHPARRYNYWLGGKDHFAADRASGDELEKHFPKVRAGAIANRALLGRATRFLAEEAGIRQFLDIGTGLPTANNTHEVAQRIAPEARIVYVDNDPLVMVHARALLNSSPAGRTAYLEKDLNQPQSILQDPMLLETLDLDEPVGLMLIAVLHFVHGHGAARPIVRELLDALPSGSYLVATHATSDFGTPEQQALYQQLVETGRSDVWTRPQDEFAALFDNLELVEPGIVPASEWRPGPGDEIPPRSDINVWTAVGRKP</sequence>
<name>A0ABS5YTZ8_9ACTN</name>
<dbReference type="Gene3D" id="3.40.50.150">
    <property type="entry name" value="Vaccinia Virus protein VP39"/>
    <property type="match status" value="1"/>
</dbReference>
<evidence type="ECO:0000256" key="1">
    <source>
        <dbReference type="SAM" id="SignalP"/>
    </source>
</evidence>
<keyword evidence="1" id="KW-0732">Signal</keyword>
<organism evidence="2 3">
    <name type="scientific">Paractinoplanes bogorensis</name>
    <dbReference type="NCBI Taxonomy" id="1610840"/>
    <lineage>
        <taxon>Bacteria</taxon>
        <taxon>Bacillati</taxon>
        <taxon>Actinomycetota</taxon>
        <taxon>Actinomycetes</taxon>
        <taxon>Micromonosporales</taxon>
        <taxon>Micromonosporaceae</taxon>
        <taxon>Paractinoplanes</taxon>
    </lineage>
</organism>
<evidence type="ECO:0000313" key="2">
    <source>
        <dbReference type="EMBL" id="MBU2666927.1"/>
    </source>
</evidence>
<keyword evidence="3" id="KW-1185">Reference proteome</keyword>
<dbReference type="Pfam" id="PF04672">
    <property type="entry name" value="Methyltransf_19"/>
    <property type="match status" value="1"/>
</dbReference>